<feature type="compositionally biased region" description="Gly residues" evidence="2">
    <location>
        <begin position="471"/>
        <end position="480"/>
    </location>
</feature>
<feature type="compositionally biased region" description="Gly residues" evidence="2">
    <location>
        <begin position="770"/>
        <end position="779"/>
    </location>
</feature>
<evidence type="ECO:0000313" key="5">
    <source>
        <dbReference type="Proteomes" id="UP000006906"/>
    </source>
</evidence>
<feature type="region of interest" description="Disordered" evidence="2">
    <location>
        <begin position="758"/>
        <end position="798"/>
    </location>
</feature>
<keyword evidence="1" id="KW-0175">Coiled coil</keyword>
<evidence type="ECO:0000313" key="4">
    <source>
        <dbReference type="EMBL" id="PNW70559.1"/>
    </source>
</evidence>
<dbReference type="InterPro" id="IPR052626">
    <property type="entry name" value="SWT1_Regulator"/>
</dbReference>
<feature type="region of interest" description="Disordered" evidence="2">
    <location>
        <begin position="514"/>
        <end position="538"/>
    </location>
</feature>
<dbReference type="Pfam" id="PF13638">
    <property type="entry name" value="PIN_4"/>
    <property type="match status" value="1"/>
</dbReference>
<dbReference type="Proteomes" id="UP000006906">
    <property type="component" value="Chromosome 17"/>
</dbReference>
<organism evidence="4 5">
    <name type="scientific">Chlamydomonas reinhardtii</name>
    <name type="common">Chlamydomonas smithii</name>
    <dbReference type="NCBI Taxonomy" id="3055"/>
    <lineage>
        <taxon>Eukaryota</taxon>
        <taxon>Viridiplantae</taxon>
        <taxon>Chlorophyta</taxon>
        <taxon>core chlorophytes</taxon>
        <taxon>Chlorophyceae</taxon>
        <taxon>CS clade</taxon>
        <taxon>Chlamydomonadales</taxon>
        <taxon>Chlamydomonadaceae</taxon>
        <taxon>Chlamydomonas</taxon>
    </lineage>
</organism>
<gene>
    <name evidence="4" type="ORF">CHLRE_17g724950v5</name>
</gene>
<feature type="region of interest" description="Disordered" evidence="2">
    <location>
        <begin position="468"/>
        <end position="491"/>
    </location>
</feature>
<dbReference type="Gene3D" id="3.40.50.1010">
    <property type="entry name" value="5'-nuclease"/>
    <property type="match status" value="1"/>
</dbReference>
<dbReference type="OrthoDB" id="548295at2759"/>
<dbReference type="EMBL" id="CM008978">
    <property type="protein sequence ID" value="PNW70559.1"/>
    <property type="molecule type" value="Genomic_DNA"/>
</dbReference>
<feature type="compositionally biased region" description="Low complexity" evidence="2">
    <location>
        <begin position="831"/>
        <end position="841"/>
    </location>
</feature>
<feature type="domain" description="PIN" evidence="3">
    <location>
        <begin position="268"/>
        <end position="460"/>
    </location>
</feature>
<dbReference type="Gene3D" id="3.30.1490.40">
    <property type="match status" value="1"/>
</dbReference>
<evidence type="ECO:0000256" key="1">
    <source>
        <dbReference type="SAM" id="Coils"/>
    </source>
</evidence>
<dbReference type="PANTHER" id="PTHR16161">
    <property type="entry name" value="TRANSCRIPTIONAL PROTEIN SWT1"/>
    <property type="match status" value="1"/>
</dbReference>
<evidence type="ECO:0000259" key="3">
    <source>
        <dbReference type="Pfam" id="PF13638"/>
    </source>
</evidence>
<keyword evidence="5" id="KW-1185">Reference proteome</keyword>
<sequence length="1339" mass="136053">MADSASTATAPTLYCEAKKVKKLFGTSTGFLRLDRGATLMAPSSQTVCSDKGRLLELDGGSLAAQAAVVYAILVRLTPQDQLNTITDQSAKCWSYIAPGGQRQGPFEARKLLAWHGKGQLPGSFHVQHGPSRVWLPLSLLARHHALLERAVAGMSADGPGAADVAYAPVHWPVALDTDVLMSDADVADEIARLRHTDRFLVALDGAVTMEVDSAGAAATGAPTADVGVLQQLLQETQPLSLPAPMDIDLDLAAPAATTAAGPAPRLYLVLDTNVLLRRDGLELLHTLRRRFAASSSSDEAGAAGEGVGAAAAAAGISCVAVVPWTVLAELDGLKSEPIRAHLGCSIAAGGDDDGEERPVAVAARSALSLLRSALEAGDRFFRGQSLAQFRAAACHPAAAIPLGAARITPDDRILQCALHLQDELVGKTEASGRAHRVALLSNDNALCIKAQVCGVAAASTQQLRAATRAGSAGGGSGGADGASAGAQGAASDEGVSELQAALLALAEGRQPPVLEAGPAAEGATGPGGGGGNSARASQSGVGSAAAASIMPDAATAAPFSVRMSDSGTGTASPAGAAAAVGAAAVGGEAAVPSPSGAAGDELVGPYEEVPVSEDPLLYVLRAELYRLTRALAPVVRDIMVAEYEELWTGVLVKPPPWSGADLLEVLQRHMESVFAGRLGRGMARQAAPALDAMLKDLWFFERGRGRPRRELKHLERAEAFVQQIDEMLAAFGVVNPPPATPIPPALLALRPGGGAWPGPGSAWPASATAGAGGMMGPGAGHAPPPPPPHAGLQSSLSGGMGGMGAMGVTGLGLGGGLSLVSGGLGGGAGATPGAQSGAPAGRGPGHTISPAAARAAAVAQSIGLAVNLPGSANAGAALAARSPSGAAAGGNGSGRGAMGMPQNMQMLQQQQQQQQALHHMQQAQQVQEQRRQQQQQQQQQQQANQQQQQQGGGIDMKAVLMAAQAAGASGGATDPALAQLLQMLVQQQQQGGASGARPTVPARSHSESGRQGGSRAPAATGDASTDAALAQQLLAQQQQMLVQQQMQKQQILQRFHSVPQPAEPSNMPSSAQAEAAAIQLQLLQLQAAQQQKQQQQASQAQQQQQLMALQQAVLAQAQAQVQAQAQHQQQALQHLSRASSATSGAGGEGSGSAQPGLSPAASLTLGHSGSGLGGLAGPGGAAGGAASAALQAMLLDSQQRQQAQQAQQAQQLQQQLQLQMLLQQQQQAHQQQKQQQQKAIGSRAEAAGGSASALTAGLAPELMALLQQQQQQQQLLQMQMQQQYAFGAMSGAGHHQEENDAEQGAGDPRLRASLVAAAATAAADRLAGKRSSMDAMHTD</sequence>
<protein>
    <recommendedName>
        <fullName evidence="3">PIN domain-containing protein</fullName>
    </recommendedName>
</protein>
<feature type="region of interest" description="Disordered" evidence="2">
    <location>
        <begin position="1290"/>
        <end position="1312"/>
    </location>
</feature>
<feature type="compositionally biased region" description="Low complexity" evidence="2">
    <location>
        <begin position="758"/>
        <end position="769"/>
    </location>
</feature>
<feature type="compositionally biased region" description="Low complexity" evidence="2">
    <location>
        <begin position="1151"/>
        <end position="1165"/>
    </location>
</feature>
<dbReference type="InParanoid" id="A0A2K3CQK1"/>
<dbReference type="PANTHER" id="PTHR16161:SF0">
    <property type="entry name" value="TRANSCRIPTIONAL PROTEIN SWT1"/>
    <property type="match status" value="1"/>
</dbReference>
<feature type="compositionally biased region" description="Low complexity" evidence="2">
    <location>
        <begin position="1132"/>
        <end position="1143"/>
    </location>
</feature>
<feature type="region of interest" description="Disordered" evidence="2">
    <location>
        <begin position="905"/>
        <end position="929"/>
    </location>
</feature>
<dbReference type="RefSeq" id="XP_042914784.1">
    <property type="nucleotide sequence ID" value="XM_043072325.1"/>
</dbReference>
<dbReference type="PaxDb" id="3055-EDP00492"/>
<reference evidence="4 5" key="1">
    <citation type="journal article" date="2007" name="Science">
        <title>The Chlamydomonas genome reveals the evolution of key animal and plant functions.</title>
        <authorList>
            <person name="Merchant S.S."/>
            <person name="Prochnik S.E."/>
            <person name="Vallon O."/>
            <person name="Harris E.H."/>
            <person name="Karpowicz S.J."/>
            <person name="Witman G.B."/>
            <person name="Terry A."/>
            <person name="Salamov A."/>
            <person name="Fritz-Laylin L.K."/>
            <person name="Marechal-Drouard L."/>
            <person name="Marshall W.F."/>
            <person name="Qu L.H."/>
            <person name="Nelson D.R."/>
            <person name="Sanderfoot A.A."/>
            <person name="Spalding M.H."/>
            <person name="Kapitonov V.V."/>
            <person name="Ren Q."/>
            <person name="Ferris P."/>
            <person name="Lindquist E."/>
            <person name="Shapiro H."/>
            <person name="Lucas S.M."/>
            <person name="Grimwood J."/>
            <person name="Schmutz J."/>
            <person name="Cardol P."/>
            <person name="Cerutti H."/>
            <person name="Chanfreau G."/>
            <person name="Chen C.L."/>
            <person name="Cognat V."/>
            <person name="Croft M.T."/>
            <person name="Dent R."/>
            <person name="Dutcher S."/>
            <person name="Fernandez E."/>
            <person name="Fukuzawa H."/>
            <person name="Gonzalez-Ballester D."/>
            <person name="Gonzalez-Halphen D."/>
            <person name="Hallmann A."/>
            <person name="Hanikenne M."/>
            <person name="Hippler M."/>
            <person name="Inwood W."/>
            <person name="Jabbari K."/>
            <person name="Kalanon M."/>
            <person name="Kuras R."/>
            <person name="Lefebvre P.A."/>
            <person name="Lemaire S.D."/>
            <person name="Lobanov A.V."/>
            <person name="Lohr M."/>
            <person name="Manuell A."/>
            <person name="Meier I."/>
            <person name="Mets L."/>
            <person name="Mittag M."/>
            <person name="Mittelmeier T."/>
            <person name="Moroney J.V."/>
            <person name="Moseley J."/>
            <person name="Napoli C."/>
            <person name="Nedelcu A.M."/>
            <person name="Niyogi K."/>
            <person name="Novoselov S.V."/>
            <person name="Paulsen I.T."/>
            <person name="Pazour G."/>
            <person name="Purton S."/>
            <person name="Ral J.P."/>
            <person name="Riano-Pachon D.M."/>
            <person name="Riekhof W."/>
            <person name="Rymarquis L."/>
            <person name="Schroda M."/>
            <person name="Stern D."/>
            <person name="Umen J."/>
            <person name="Willows R."/>
            <person name="Wilson N."/>
            <person name="Zimmer S.L."/>
            <person name="Allmer J."/>
            <person name="Balk J."/>
            <person name="Bisova K."/>
            <person name="Chen C.J."/>
            <person name="Elias M."/>
            <person name="Gendler K."/>
            <person name="Hauser C."/>
            <person name="Lamb M.R."/>
            <person name="Ledford H."/>
            <person name="Long J.C."/>
            <person name="Minagawa J."/>
            <person name="Page M.D."/>
            <person name="Pan J."/>
            <person name="Pootakham W."/>
            <person name="Roje S."/>
            <person name="Rose A."/>
            <person name="Stahlberg E."/>
            <person name="Terauchi A.M."/>
            <person name="Yang P."/>
            <person name="Ball S."/>
            <person name="Bowler C."/>
            <person name="Dieckmann C.L."/>
            <person name="Gladyshev V.N."/>
            <person name="Green P."/>
            <person name="Jorgensen R."/>
            <person name="Mayfield S."/>
            <person name="Mueller-Roeber B."/>
            <person name="Rajamani S."/>
            <person name="Sayre R.T."/>
            <person name="Brokstein P."/>
            <person name="Dubchak I."/>
            <person name="Goodstein D."/>
            <person name="Hornick L."/>
            <person name="Huang Y.W."/>
            <person name="Jhaveri J."/>
            <person name="Luo Y."/>
            <person name="Martinez D."/>
            <person name="Ngau W.C."/>
            <person name="Otillar B."/>
            <person name="Poliakov A."/>
            <person name="Porter A."/>
            <person name="Szajkowski L."/>
            <person name="Werner G."/>
            <person name="Zhou K."/>
            <person name="Grigoriev I.V."/>
            <person name="Rokhsar D.S."/>
            <person name="Grossman A.R."/>
        </authorList>
    </citation>
    <scope>NUCLEOTIDE SEQUENCE [LARGE SCALE GENOMIC DNA]</scope>
    <source>
        <strain evidence="5">CC-503</strain>
    </source>
</reference>
<feature type="compositionally biased region" description="Low complexity" evidence="2">
    <location>
        <begin position="481"/>
        <end position="491"/>
    </location>
</feature>
<feature type="region of interest" description="Disordered" evidence="2">
    <location>
        <begin position="989"/>
        <end position="1024"/>
    </location>
</feature>
<dbReference type="SUPFAM" id="SSF55277">
    <property type="entry name" value="GYF domain"/>
    <property type="match status" value="1"/>
</dbReference>
<dbReference type="InterPro" id="IPR035445">
    <property type="entry name" value="GYF-like_dom_sf"/>
</dbReference>
<dbReference type="KEGG" id="cre:CHLRE_17g724950v5"/>
<dbReference type="ExpressionAtlas" id="A0A2K3CQK1">
    <property type="expression patterns" value="baseline and differential"/>
</dbReference>
<dbReference type="GeneID" id="5722760"/>
<feature type="coiled-coil region" evidence="1">
    <location>
        <begin position="1073"/>
        <end position="1120"/>
    </location>
</feature>
<evidence type="ECO:0000256" key="2">
    <source>
        <dbReference type="SAM" id="MobiDB-lite"/>
    </source>
</evidence>
<dbReference type="OMA" id="WHEENAV"/>
<feature type="coiled-coil region" evidence="1">
    <location>
        <begin position="1195"/>
        <end position="1238"/>
    </location>
</feature>
<name>A0A2K3CQK1_CHLRE</name>
<proteinExistence type="predicted"/>
<accession>A0A2K3CQK1</accession>
<dbReference type="Gramene" id="PNW70559">
    <property type="protein sequence ID" value="PNW70559"/>
    <property type="gene ID" value="CHLRE_17g724950v5"/>
</dbReference>
<dbReference type="GO" id="GO:0005634">
    <property type="term" value="C:nucleus"/>
    <property type="evidence" value="ECO:0000318"/>
    <property type="project" value="GO_Central"/>
</dbReference>
<feature type="region of interest" description="Disordered" evidence="2">
    <location>
        <begin position="1132"/>
        <end position="1165"/>
    </location>
</feature>
<dbReference type="InterPro" id="IPR002716">
    <property type="entry name" value="PIN_dom"/>
</dbReference>
<feature type="region of interest" description="Disordered" evidence="2">
    <location>
        <begin position="828"/>
        <end position="848"/>
    </location>
</feature>